<dbReference type="PROSITE" id="PS00280">
    <property type="entry name" value="BPTI_KUNITZ_1"/>
    <property type="match status" value="1"/>
</dbReference>
<evidence type="ECO:0000256" key="1">
    <source>
        <dbReference type="SAM" id="SignalP"/>
    </source>
</evidence>
<keyword evidence="1" id="KW-0732">Signal</keyword>
<keyword evidence="3" id="KW-1185">Reference proteome</keyword>
<dbReference type="PANTHER" id="PTHR47248">
    <property type="entry name" value="PROTEIN CBG06772"/>
    <property type="match status" value="1"/>
</dbReference>
<dbReference type="InterPro" id="IPR052861">
    <property type="entry name" value="BPTI/Kunitz_domain"/>
</dbReference>
<dbReference type="Gene3D" id="4.10.410.10">
    <property type="entry name" value="Pancreatic trypsin inhibitor Kunitz domain"/>
    <property type="match status" value="1"/>
</dbReference>
<accession>A0A1I7TYW3</accession>
<dbReference type="InterPro" id="IPR002223">
    <property type="entry name" value="Kunitz_BPTI"/>
</dbReference>
<feature type="domain" description="BPTI/Kunitz inhibitor" evidence="2">
    <location>
        <begin position="26"/>
        <end position="79"/>
    </location>
</feature>
<reference evidence="4" key="1">
    <citation type="submission" date="2016-11" db="UniProtKB">
        <authorList>
            <consortium name="WormBaseParasite"/>
        </authorList>
    </citation>
    <scope>IDENTIFICATION</scope>
</reference>
<feature type="signal peptide" evidence="1">
    <location>
        <begin position="1"/>
        <end position="20"/>
    </location>
</feature>
<evidence type="ECO:0000313" key="4">
    <source>
        <dbReference type="WBParaSite" id="Csp11.Scaffold629.g13170.t2"/>
    </source>
</evidence>
<dbReference type="WBParaSite" id="Csp11.Scaffold629.g13170.t2">
    <property type="protein sequence ID" value="Csp11.Scaffold629.g13170.t2"/>
    <property type="gene ID" value="Csp11.Scaffold629.g13170"/>
</dbReference>
<dbReference type="Pfam" id="PF00014">
    <property type="entry name" value="Kunitz_BPTI"/>
    <property type="match status" value="1"/>
</dbReference>
<dbReference type="CDD" id="cd00109">
    <property type="entry name" value="Kunitz-type"/>
    <property type="match status" value="1"/>
</dbReference>
<dbReference type="SMART" id="SM00131">
    <property type="entry name" value="KU"/>
    <property type="match status" value="1"/>
</dbReference>
<dbReference type="InterPro" id="IPR020901">
    <property type="entry name" value="Prtase_inh_Kunz-CS"/>
</dbReference>
<dbReference type="SUPFAM" id="SSF57362">
    <property type="entry name" value="BPTI-like"/>
    <property type="match status" value="1"/>
</dbReference>
<dbReference type="Proteomes" id="UP000095282">
    <property type="component" value="Unplaced"/>
</dbReference>
<organism evidence="3 4">
    <name type="scientific">Caenorhabditis tropicalis</name>
    <dbReference type="NCBI Taxonomy" id="1561998"/>
    <lineage>
        <taxon>Eukaryota</taxon>
        <taxon>Metazoa</taxon>
        <taxon>Ecdysozoa</taxon>
        <taxon>Nematoda</taxon>
        <taxon>Chromadorea</taxon>
        <taxon>Rhabditida</taxon>
        <taxon>Rhabditina</taxon>
        <taxon>Rhabditomorpha</taxon>
        <taxon>Rhabditoidea</taxon>
        <taxon>Rhabditidae</taxon>
        <taxon>Peloderinae</taxon>
        <taxon>Caenorhabditis</taxon>
    </lineage>
</organism>
<name>A0A1I7TYW3_9PELO</name>
<dbReference type="STRING" id="1561998.A0A1I7TYW3"/>
<dbReference type="AlphaFoldDB" id="A0A1I7TYW3"/>
<dbReference type="GO" id="GO:0004867">
    <property type="term" value="F:serine-type endopeptidase inhibitor activity"/>
    <property type="evidence" value="ECO:0007669"/>
    <property type="project" value="InterPro"/>
</dbReference>
<dbReference type="PROSITE" id="PS50279">
    <property type="entry name" value="BPTI_KUNITZ_2"/>
    <property type="match status" value="1"/>
</dbReference>
<proteinExistence type="predicted"/>
<evidence type="ECO:0000313" key="3">
    <source>
        <dbReference type="Proteomes" id="UP000095282"/>
    </source>
</evidence>
<protein>
    <submittedName>
        <fullName evidence="4">BPTI/Kunitz inhibitor domain-containing protein</fullName>
    </submittedName>
</protein>
<dbReference type="InterPro" id="IPR036880">
    <property type="entry name" value="Kunitz_BPTI_sf"/>
</dbReference>
<evidence type="ECO:0000259" key="2">
    <source>
        <dbReference type="PROSITE" id="PS50279"/>
    </source>
</evidence>
<feature type="chain" id="PRO_5009308140" evidence="1">
    <location>
        <begin position="21"/>
        <end position="220"/>
    </location>
</feature>
<sequence>MHFLAYFLLVSISFLGVATQAPPDRCSKPINFGKKCSTAEPSIRYHFDEGTGLCMAFKFEGCDGNENNFETESWCSSACKPTDIVGCPANSKPLKKSDGNSGCRESVSSYLFFTSGPLRYSTMFQCNFIFYVLYCRSMFFQEQCGSDGYCSKRLSGGGICCSKAVRKNLVADYNPECGTNREVVKVNDDVLIGKNCDSNFCPDGSKCKKGNYFSTCCKKV</sequence>
<dbReference type="PANTHER" id="PTHR47248:SF4">
    <property type="entry name" value="BPTI_KUNITZ INHIBITOR DOMAIN-CONTAINING PROTEIN"/>
    <property type="match status" value="1"/>
</dbReference>